<name>A0ABR7RR15_9PROT</name>
<proteinExistence type="predicted"/>
<dbReference type="SUPFAM" id="SSF102400">
    <property type="entry name" value="DNA polymerase III chi subunit"/>
    <property type="match status" value="1"/>
</dbReference>
<organism evidence="1 2">
    <name type="scientific">Teichococcus aerophilus</name>
    <dbReference type="NCBI Taxonomy" id="1224513"/>
    <lineage>
        <taxon>Bacteria</taxon>
        <taxon>Pseudomonadati</taxon>
        <taxon>Pseudomonadota</taxon>
        <taxon>Alphaproteobacteria</taxon>
        <taxon>Acetobacterales</taxon>
        <taxon>Roseomonadaceae</taxon>
        <taxon>Roseomonas</taxon>
    </lineage>
</organism>
<dbReference type="InterPro" id="IPR007459">
    <property type="entry name" value="DNA_pol3_chi"/>
</dbReference>
<reference evidence="1 2" key="1">
    <citation type="journal article" date="2013" name="Int. J. Syst. Evol. Microbiol.">
        <title>Roseomonas aerophila sp. nov., isolated from air.</title>
        <authorList>
            <person name="Kim S.J."/>
            <person name="Weon H.Y."/>
            <person name="Ahn J.H."/>
            <person name="Hong S.B."/>
            <person name="Seok S.J."/>
            <person name="Whang K.S."/>
            <person name="Kwon S.W."/>
        </authorList>
    </citation>
    <scope>NUCLEOTIDE SEQUENCE [LARGE SCALE GENOMIC DNA]</scope>
    <source>
        <strain evidence="1 2">NBRC 108923</strain>
    </source>
</reference>
<dbReference type="PANTHER" id="PTHR38767:SF1">
    <property type="entry name" value="DNA POLYMERASE III SUBUNIT CHI"/>
    <property type="match status" value="1"/>
</dbReference>
<accession>A0ABR7RR15</accession>
<protein>
    <submittedName>
        <fullName evidence="1">DNA polymerase III subunit chi</fullName>
    </submittedName>
</protein>
<gene>
    <name evidence="1" type="ORF">IBL26_17855</name>
</gene>
<keyword evidence="2" id="KW-1185">Reference proteome</keyword>
<dbReference type="Proteomes" id="UP000626026">
    <property type="component" value="Unassembled WGS sequence"/>
</dbReference>
<evidence type="ECO:0000313" key="1">
    <source>
        <dbReference type="EMBL" id="MBC9208719.1"/>
    </source>
</evidence>
<dbReference type="Pfam" id="PF04364">
    <property type="entry name" value="DNA_pol3_chi"/>
    <property type="match status" value="1"/>
</dbReference>
<sequence>MAEIGFYHLTRTPMEAALPKLLGRVLSQGGRAVVRVGTPERLAALDTSLWLSADPDWLPHGTPLTGNADLQPIWLTTEDEAPNAARFLFLVDGANTARTPEYDRVFDLFDGQDDTAVAAARARWSAAKAAGHSLAYWQQGERGWEKKA</sequence>
<dbReference type="Gene3D" id="3.40.50.10110">
    <property type="entry name" value="DNA polymerase III subunit chi"/>
    <property type="match status" value="1"/>
</dbReference>
<dbReference type="NCBIfam" id="NF004347">
    <property type="entry name" value="PRK05728.1-4"/>
    <property type="match status" value="1"/>
</dbReference>
<comment type="caution">
    <text evidence="1">The sequence shown here is derived from an EMBL/GenBank/DDBJ whole genome shotgun (WGS) entry which is preliminary data.</text>
</comment>
<dbReference type="EMBL" id="JACTVA010000037">
    <property type="protein sequence ID" value="MBC9208719.1"/>
    <property type="molecule type" value="Genomic_DNA"/>
</dbReference>
<evidence type="ECO:0000313" key="2">
    <source>
        <dbReference type="Proteomes" id="UP000626026"/>
    </source>
</evidence>
<dbReference type="InterPro" id="IPR036768">
    <property type="entry name" value="PolIII_chi_sf"/>
</dbReference>
<dbReference type="RefSeq" id="WP_187785870.1">
    <property type="nucleotide sequence ID" value="NZ_JACTVA010000037.1"/>
</dbReference>
<dbReference type="PANTHER" id="PTHR38767">
    <property type="entry name" value="DNA POLYMERASE III SUBUNIT CHI"/>
    <property type="match status" value="1"/>
</dbReference>